<comment type="similarity">
    <text evidence="2">Belongs to the SPCS3 family.</text>
</comment>
<keyword evidence="5" id="KW-0735">Signal-anchor</keyword>
<evidence type="ECO:0000313" key="9">
    <source>
        <dbReference type="EMBL" id="EDQ88534.1"/>
    </source>
</evidence>
<reference evidence="9 10" key="1">
    <citation type="journal article" date="2008" name="Nature">
        <title>The genome of the choanoflagellate Monosiga brevicollis and the origin of metazoans.</title>
        <authorList>
            <consortium name="JGI Sequencing"/>
            <person name="King N."/>
            <person name="Westbrook M.J."/>
            <person name="Young S.L."/>
            <person name="Kuo A."/>
            <person name="Abedin M."/>
            <person name="Chapman J."/>
            <person name="Fairclough S."/>
            <person name="Hellsten U."/>
            <person name="Isogai Y."/>
            <person name="Letunic I."/>
            <person name="Marr M."/>
            <person name="Pincus D."/>
            <person name="Putnam N."/>
            <person name="Rokas A."/>
            <person name="Wright K.J."/>
            <person name="Zuzow R."/>
            <person name="Dirks W."/>
            <person name="Good M."/>
            <person name="Goodstein D."/>
            <person name="Lemons D."/>
            <person name="Li W."/>
            <person name="Lyons J.B."/>
            <person name="Morris A."/>
            <person name="Nichols S."/>
            <person name="Richter D.J."/>
            <person name="Salamov A."/>
            <person name="Bork P."/>
            <person name="Lim W.A."/>
            <person name="Manning G."/>
            <person name="Miller W.T."/>
            <person name="McGinnis W."/>
            <person name="Shapiro H."/>
            <person name="Tjian R."/>
            <person name="Grigoriev I.V."/>
            <person name="Rokhsar D."/>
        </authorList>
    </citation>
    <scope>NUCLEOTIDE SEQUENCE [LARGE SCALE GENOMIC DNA]</scope>
    <source>
        <strain evidence="10">MX1 / ATCC 50154</strain>
    </source>
</reference>
<keyword evidence="10" id="KW-1185">Reference proteome</keyword>
<accession>A9V213</accession>
<dbReference type="GO" id="GO:0005787">
    <property type="term" value="C:signal peptidase complex"/>
    <property type="evidence" value="ECO:0000318"/>
    <property type="project" value="GO_Central"/>
</dbReference>
<evidence type="ECO:0000256" key="4">
    <source>
        <dbReference type="ARBA" id="ARBA00022824"/>
    </source>
</evidence>
<dbReference type="RefSeq" id="XP_001746638.1">
    <property type="nucleotide sequence ID" value="XM_001746586.1"/>
</dbReference>
<keyword evidence="4" id="KW-0256">Endoplasmic reticulum</keyword>
<dbReference type="Proteomes" id="UP000001357">
    <property type="component" value="Unassembled WGS sequence"/>
</dbReference>
<organism evidence="9 10">
    <name type="scientific">Monosiga brevicollis</name>
    <name type="common">Choanoflagellate</name>
    <dbReference type="NCBI Taxonomy" id="81824"/>
    <lineage>
        <taxon>Eukaryota</taxon>
        <taxon>Choanoflagellata</taxon>
        <taxon>Craspedida</taxon>
        <taxon>Salpingoecidae</taxon>
        <taxon>Monosiga</taxon>
    </lineage>
</organism>
<keyword evidence="6" id="KW-1133">Transmembrane helix</keyword>
<evidence type="ECO:0000256" key="7">
    <source>
        <dbReference type="ARBA" id="ARBA00023136"/>
    </source>
</evidence>
<proteinExistence type="inferred from homology"/>
<dbReference type="AlphaFoldDB" id="A9V213"/>
<evidence type="ECO:0000256" key="5">
    <source>
        <dbReference type="ARBA" id="ARBA00022968"/>
    </source>
</evidence>
<name>A9V213_MONBE</name>
<dbReference type="PANTHER" id="PTHR12804">
    <property type="entry name" value="MICROSOMAL SIGNAL PEPTIDASE 23 KD SUBUNIT SPC22/23"/>
    <property type="match status" value="1"/>
</dbReference>
<evidence type="ECO:0000256" key="1">
    <source>
        <dbReference type="ARBA" id="ARBA00004648"/>
    </source>
</evidence>
<dbReference type="GO" id="GO:0006465">
    <property type="term" value="P:signal peptide processing"/>
    <property type="evidence" value="ECO:0000318"/>
    <property type="project" value="GO_Central"/>
</dbReference>
<keyword evidence="3" id="KW-0812">Transmembrane</keyword>
<dbReference type="Pfam" id="PF04573">
    <property type="entry name" value="SPC22"/>
    <property type="match status" value="1"/>
</dbReference>
<dbReference type="KEGG" id="mbr:MONBRDRAFT_37484"/>
<evidence type="ECO:0000256" key="3">
    <source>
        <dbReference type="ARBA" id="ARBA00022692"/>
    </source>
</evidence>
<evidence type="ECO:0000256" key="8">
    <source>
        <dbReference type="ARBA" id="ARBA00029556"/>
    </source>
</evidence>
<dbReference type="eggNOG" id="KOG3372">
    <property type="taxonomic scope" value="Eukaryota"/>
</dbReference>
<evidence type="ECO:0000313" key="10">
    <source>
        <dbReference type="Proteomes" id="UP000001357"/>
    </source>
</evidence>
<comment type="subcellular location">
    <subcellularLocation>
        <location evidence="1">Endoplasmic reticulum membrane</location>
        <topology evidence="1">Single-pass type II membrane protein</topology>
    </subcellularLocation>
</comment>
<dbReference type="InterPro" id="IPR007653">
    <property type="entry name" value="SPC3"/>
</dbReference>
<dbReference type="OMA" id="FWDDGHG"/>
<dbReference type="InParanoid" id="A9V213"/>
<evidence type="ECO:0000256" key="6">
    <source>
        <dbReference type="ARBA" id="ARBA00022989"/>
    </source>
</evidence>
<sequence length="180" mass="20588">MTMHNFVTRANALFAYAFSCLAIATLGCFLTASLESAVPSVDIRVNNPVVGDLRQFHHIQKSYDRASFTFDIDADLSPLFNWNTKQLFLYMTAEYKTRKNRLNQVVVWDQIVLRNSGADRFNLSNVQLKYPFFDDGHGLLKNKDVTLALHWNVIPVAGLLPRVADGHVKVEFGDYYQPWQ</sequence>
<dbReference type="GO" id="GO:0045047">
    <property type="term" value="P:protein targeting to ER"/>
    <property type="evidence" value="ECO:0000318"/>
    <property type="project" value="GO_Central"/>
</dbReference>
<dbReference type="EMBL" id="CH991554">
    <property type="protein sequence ID" value="EDQ88534.1"/>
    <property type="molecule type" value="Genomic_DNA"/>
</dbReference>
<dbReference type="PIRSF" id="PIRSF016089">
    <property type="entry name" value="SPC22"/>
    <property type="match status" value="1"/>
</dbReference>
<dbReference type="STRING" id="81824.A9V213"/>
<dbReference type="PANTHER" id="PTHR12804:SF0">
    <property type="entry name" value="SIGNAL PEPTIDASE COMPLEX SUBUNIT 3"/>
    <property type="match status" value="1"/>
</dbReference>
<dbReference type="FunCoup" id="A9V213">
    <property type="interactions" value="697"/>
</dbReference>
<protein>
    <recommendedName>
        <fullName evidence="8">Signal peptidase complex subunit 3</fullName>
    </recommendedName>
</protein>
<dbReference type="GeneID" id="5891873"/>
<evidence type="ECO:0000256" key="2">
    <source>
        <dbReference type="ARBA" id="ARBA00009289"/>
    </source>
</evidence>
<gene>
    <name evidence="9" type="ORF">MONBRDRAFT_37484</name>
</gene>
<keyword evidence="7" id="KW-0472">Membrane</keyword>